<dbReference type="GO" id="GO:0003677">
    <property type="term" value="F:DNA binding"/>
    <property type="evidence" value="ECO:0007669"/>
    <property type="project" value="InterPro"/>
</dbReference>
<dbReference type="InterPro" id="IPR001437">
    <property type="entry name" value="Tscrpt_elong_fac_GreA/B_C"/>
</dbReference>
<proteinExistence type="predicted"/>
<evidence type="ECO:0000313" key="2">
    <source>
        <dbReference type="EMBL" id="RFS20101.1"/>
    </source>
</evidence>
<dbReference type="Proteomes" id="UP000260644">
    <property type="component" value="Unassembled WGS sequence"/>
</dbReference>
<dbReference type="EMBL" id="QPMM01000011">
    <property type="protein sequence ID" value="RFS20101.1"/>
    <property type="molecule type" value="Genomic_DNA"/>
</dbReference>
<reference evidence="2 3" key="1">
    <citation type="submission" date="2018-07" db="EMBL/GenBank/DDBJ databases">
        <title>Chitinophaga K2CV101002-2 sp. nov., isolated from a monsoon evergreen broad-leaved forest soil.</title>
        <authorList>
            <person name="Lv Y."/>
        </authorList>
    </citation>
    <scope>NUCLEOTIDE SEQUENCE [LARGE SCALE GENOMIC DNA]</scope>
    <source>
        <strain evidence="2 3">GDMCC 1.1288</strain>
    </source>
</reference>
<protein>
    <recommendedName>
        <fullName evidence="1">Transcription elongation factor GreA/GreB C-terminal domain-containing protein</fullName>
    </recommendedName>
</protein>
<dbReference type="OrthoDB" id="672403at2"/>
<sequence length="135" mass="15651">MITENKEQLLMLKEDHDILRQYLINNSPKLMYDQHMQKEHLEKINAANVLGSNEFPNTASRLYSTVIIRDSVTRTNLEYKLVPPSDSDKWNGNISALTPFGLALMGLQKGESFIWQLSKRKKYYTVVEVRNSAYI</sequence>
<organism evidence="2 3">
    <name type="scientific">Chitinophaga silvatica</name>
    <dbReference type="NCBI Taxonomy" id="2282649"/>
    <lineage>
        <taxon>Bacteria</taxon>
        <taxon>Pseudomonadati</taxon>
        <taxon>Bacteroidota</taxon>
        <taxon>Chitinophagia</taxon>
        <taxon>Chitinophagales</taxon>
        <taxon>Chitinophagaceae</taxon>
        <taxon>Chitinophaga</taxon>
    </lineage>
</organism>
<dbReference type="AlphaFoldDB" id="A0A3E1Y5U9"/>
<accession>A0A3E1Y5U9</accession>
<dbReference type="InterPro" id="IPR036953">
    <property type="entry name" value="GreA/GreB_C_sf"/>
</dbReference>
<feature type="domain" description="Transcription elongation factor GreA/GreB C-terminal" evidence="1">
    <location>
        <begin position="62"/>
        <end position="130"/>
    </location>
</feature>
<evidence type="ECO:0000313" key="3">
    <source>
        <dbReference type="Proteomes" id="UP000260644"/>
    </source>
</evidence>
<dbReference type="SUPFAM" id="SSF54534">
    <property type="entry name" value="FKBP-like"/>
    <property type="match status" value="1"/>
</dbReference>
<dbReference type="Pfam" id="PF01272">
    <property type="entry name" value="GreA_GreB"/>
    <property type="match status" value="1"/>
</dbReference>
<keyword evidence="3" id="KW-1185">Reference proteome</keyword>
<dbReference type="GO" id="GO:0032784">
    <property type="term" value="P:regulation of DNA-templated transcription elongation"/>
    <property type="evidence" value="ECO:0007669"/>
    <property type="project" value="InterPro"/>
</dbReference>
<name>A0A3E1Y5U9_9BACT</name>
<gene>
    <name evidence="2" type="ORF">DVR12_20505</name>
</gene>
<comment type="caution">
    <text evidence="2">The sequence shown here is derived from an EMBL/GenBank/DDBJ whole genome shotgun (WGS) entry which is preliminary data.</text>
</comment>
<evidence type="ECO:0000259" key="1">
    <source>
        <dbReference type="Pfam" id="PF01272"/>
    </source>
</evidence>
<dbReference type="RefSeq" id="WP_116977663.1">
    <property type="nucleotide sequence ID" value="NZ_QPMM01000011.1"/>
</dbReference>
<dbReference type="Gene3D" id="3.10.50.30">
    <property type="entry name" value="Transcription elongation factor, GreA/GreB, C-terminal domain"/>
    <property type="match status" value="1"/>
</dbReference>